<organism evidence="1 2">
    <name type="scientific">Dreissena polymorpha</name>
    <name type="common">Zebra mussel</name>
    <name type="synonym">Mytilus polymorpha</name>
    <dbReference type="NCBI Taxonomy" id="45954"/>
    <lineage>
        <taxon>Eukaryota</taxon>
        <taxon>Metazoa</taxon>
        <taxon>Spiralia</taxon>
        <taxon>Lophotrochozoa</taxon>
        <taxon>Mollusca</taxon>
        <taxon>Bivalvia</taxon>
        <taxon>Autobranchia</taxon>
        <taxon>Heteroconchia</taxon>
        <taxon>Euheterodonta</taxon>
        <taxon>Imparidentia</taxon>
        <taxon>Neoheterodontei</taxon>
        <taxon>Myida</taxon>
        <taxon>Dreissenoidea</taxon>
        <taxon>Dreissenidae</taxon>
        <taxon>Dreissena</taxon>
    </lineage>
</organism>
<gene>
    <name evidence="1" type="ORF">DPMN_143408</name>
</gene>
<accession>A0A9D4GCT9</accession>
<dbReference type="Proteomes" id="UP000828390">
    <property type="component" value="Unassembled WGS sequence"/>
</dbReference>
<evidence type="ECO:0000313" key="2">
    <source>
        <dbReference type="Proteomes" id="UP000828390"/>
    </source>
</evidence>
<keyword evidence="2" id="KW-1185">Reference proteome</keyword>
<protein>
    <submittedName>
        <fullName evidence="1">Uncharacterized protein</fullName>
    </submittedName>
</protein>
<name>A0A9D4GCT9_DREPO</name>
<evidence type="ECO:0000313" key="1">
    <source>
        <dbReference type="EMBL" id="KAH3814891.1"/>
    </source>
</evidence>
<dbReference type="AlphaFoldDB" id="A0A9D4GCT9"/>
<reference evidence="1" key="2">
    <citation type="submission" date="2020-11" db="EMBL/GenBank/DDBJ databases">
        <authorList>
            <person name="McCartney M.A."/>
            <person name="Auch B."/>
            <person name="Kono T."/>
            <person name="Mallez S."/>
            <person name="Becker A."/>
            <person name="Gohl D.M."/>
            <person name="Silverstein K.A.T."/>
            <person name="Koren S."/>
            <person name="Bechman K.B."/>
            <person name="Herman A."/>
            <person name="Abrahante J.E."/>
            <person name="Garbe J."/>
        </authorList>
    </citation>
    <scope>NUCLEOTIDE SEQUENCE</scope>
    <source>
        <strain evidence="1">Duluth1</strain>
        <tissue evidence="1">Whole animal</tissue>
    </source>
</reference>
<dbReference type="EMBL" id="JAIWYP010000006">
    <property type="protein sequence ID" value="KAH3814891.1"/>
    <property type="molecule type" value="Genomic_DNA"/>
</dbReference>
<comment type="caution">
    <text evidence="1">The sequence shown here is derived from an EMBL/GenBank/DDBJ whole genome shotgun (WGS) entry which is preliminary data.</text>
</comment>
<sequence>MSGVYCASLTGETTVNIVVFVPKSYPYNNSTVICAKDKTLKVINAESVNWFGTCEADTVK</sequence>
<proteinExistence type="predicted"/>
<reference evidence="1" key="1">
    <citation type="journal article" date="2019" name="bioRxiv">
        <title>The Genome of the Zebra Mussel, Dreissena polymorpha: A Resource for Invasive Species Research.</title>
        <authorList>
            <person name="McCartney M.A."/>
            <person name="Auch B."/>
            <person name="Kono T."/>
            <person name="Mallez S."/>
            <person name="Zhang Y."/>
            <person name="Obille A."/>
            <person name="Becker A."/>
            <person name="Abrahante J.E."/>
            <person name="Garbe J."/>
            <person name="Badalamenti J.P."/>
            <person name="Herman A."/>
            <person name="Mangelson H."/>
            <person name="Liachko I."/>
            <person name="Sullivan S."/>
            <person name="Sone E.D."/>
            <person name="Koren S."/>
            <person name="Silverstein K.A.T."/>
            <person name="Beckman K.B."/>
            <person name="Gohl D.M."/>
        </authorList>
    </citation>
    <scope>NUCLEOTIDE SEQUENCE</scope>
    <source>
        <strain evidence="1">Duluth1</strain>
        <tissue evidence="1">Whole animal</tissue>
    </source>
</reference>